<evidence type="ECO:0000256" key="4">
    <source>
        <dbReference type="ARBA" id="ARBA00023136"/>
    </source>
</evidence>
<dbReference type="RefSeq" id="WP_184280970.1">
    <property type="nucleotide sequence ID" value="NZ_BMCO01000001.1"/>
</dbReference>
<dbReference type="AlphaFoldDB" id="A0A6V7RLW9"/>
<evidence type="ECO:0000256" key="3">
    <source>
        <dbReference type="ARBA" id="ARBA00022989"/>
    </source>
</evidence>
<gene>
    <name evidence="7" type="ORF">HNR41_000256</name>
    <name evidence="6" type="ORF">JEOCOQ751_01328</name>
</gene>
<evidence type="ECO:0000256" key="2">
    <source>
        <dbReference type="ARBA" id="ARBA00022692"/>
    </source>
</evidence>
<evidence type="ECO:0000313" key="6">
    <source>
        <dbReference type="EMBL" id="CAD2078911.1"/>
    </source>
</evidence>
<feature type="transmembrane region" description="Helical" evidence="5">
    <location>
        <begin position="20"/>
        <end position="38"/>
    </location>
</feature>
<dbReference type="InterPro" id="IPR019109">
    <property type="entry name" value="MamF_MmsF"/>
</dbReference>
<evidence type="ECO:0000256" key="1">
    <source>
        <dbReference type="ARBA" id="ARBA00004141"/>
    </source>
</evidence>
<comment type="subcellular location">
    <subcellularLocation>
        <location evidence="1">Membrane</location>
        <topology evidence="1">Multi-pass membrane protein</topology>
    </subcellularLocation>
</comment>
<evidence type="ECO:0000313" key="7">
    <source>
        <dbReference type="EMBL" id="MBB6422330.1"/>
    </source>
</evidence>
<evidence type="ECO:0000313" key="8">
    <source>
        <dbReference type="Proteomes" id="UP000534001"/>
    </source>
</evidence>
<keyword evidence="2 5" id="KW-0812">Transmembrane</keyword>
<feature type="transmembrane region" description="Helical" evidence="5">
    <location>
        <begin position="73"/>
        <end position="97"/>
    </location>
</feature>
<organism evidence="6 8">
    <name type="scientific">Jeotgalicoccus coquinae</name>
    <dbReference type="NCBI Taxonomy" id="709509"/>
    <lineage>
        <taxon>Bacteria</taxon>
        <taxon>Bacillati</taxon>
        <taxon>Bacillota</taxon>
        <taxon>Bacilli</taxon>
        <taxon>Bacillales</taxon>
        <taxon>Staphylococcaceae</taxon>
        <taxon>Jeotgalicoccus</taxon>
    </lineage>
</organism>
<dbReference type="Pfam" id="PF09685">
    <property type="entry name" value="MamF_MmsF"/>
    <property type="match status" value="1"/>
</dbReference>
<name>A0A6V7RLW9_9STAP</name>
<protein>
    <recommendedName>
        <fullName evidence="10">Chloroplast import component protein (Tic20)</fullName>
    </recommendedName>
</protein>
<keyword evidence="4 5" id="KW-0472">Membrane</keyword>
<reference evidence="7 9" key="2">
    <citation type="submission" date="2020-08" db="EMBL/GenBank/DDBJ databases">
        <title>Genomic Encyclopedia of Type Strains, Phase IV (KMG-IV): sequencing the most valuable type-strain genomes for metagenomic binning, comparative biology and taxonomic classification.</title>
        <authorList>
            <person name="Goeker M."/>
        </authorList>
    </citation>
    <scope>NUCLEOTIDE SEQUENCE [LARGE SCALE GENOMIC DNA]</scope>
    <source>
        <strain evidence="7 9">DSM 22419</strain>
    </source>
</reference>
<dbReference type="Proteomes" id="UP000534001">
    <property type="component" value="Unassembled WGS sequence"/>
</dbReference>
<reference evidence="6 8" key="1">
    <citation type="submission" date="2020-07" db="EMBL/GenBank/DDBJ databases">
        <authorList>
            <person name="Criscuolo A."/>
        </authorList>
    </citation>
    <scope>NUCLEOTIDE SEQUENCE [LARGE SCALE GENOMIC DNA]</scope>
    <source>
        <strain evidence="6">CIP111751</strain>
    </source>
</reference>
<dbReference type="EMBL" id="JACHFF010000001">
    <property type="protein sequence ID" value="MBB6422330.1"/>
    <property type="molecule type" value="Genomic_DNA"/>
</dbReference>
<evidence type="ECO:0000313" key="9">
    <source>
        <dbReference type="Proteomes" id="UP000545588"/>
    </source>
</evidence>
<comment type="caution">
    <text evidence="6">The sequence shown here is derived from an EMBL/GenBank/DDBJ whole genome shotgun (WGS) entry which is preliminary data.</text>
</comment>
<keyword evidence="3 5" id="KW-1133">Transmembrane helix</keyword>
<evidence type="ECO:0008006" key="10">
    <source>
        <dbReference type="Google" id="ProtNLM"/>
    </source>
</evidence>
<evidence type="ECO:0000256" key="5">
    <source>
        <dbReference type="SAM" id="Phobius"/>
    </source>
</evidence>
<proteinExistence type="predicted"/>
<dbReference type="EMBL" id="CAJEWA010000006">
    <property type="protein sequence ID" value="CAD2078911.1"/>
    <property type="molecule type" value="Genomic_DNA"/>
</dbReference>
<sequence length="115" mass="12655">MNEFNNNEPKTGFDSTLVLVSYIVSLFTAVVGPLLIWAIKKDDDPLTADALRHVANFGLSYTIYIFAAWLTSVILIGLVIGPIVTIAFYVFAIIGIVKAVNGEVYKPPFTIDIFK</sequence>
<keyword evidence="9" id="KW-1185">Reference proteome</keyword>
<dbReference type="Proteomes" id="UP000545588">
    <property type="component" value="Unassembled WGS sequence"/>
</dbReference>
<accession>A0A6V7RLW9</accession>